<keyword evidence="2" id="KW-1185">Reference proteome</keyword>
<name>A0A0C3K6H9_9AGAM</name>
<organism evidence="1 2">
    <name type="scientific">Tulasnella calospora MUT 4182</name>
    <dbReference type="NCBI Taxonomy" id="1051891"/>
    <lineage>
        <taxon>Eukaryota</taxon>
        <taxon>Fungi</taxon>
        <taxon>Dikarya</taxon>
        <taxon>Basidiomycota</taxon>
        <taxon>Agaricomycotina</taxon>
        <taxon>Agaricomycetes</taxon>
        <taxon>Cantharellales</taxon>
        <taxon>Tulasnellaceae</taxon>
        <taxon>Tulasnella</taxon>
    </lineage>
</organism>
<reference evidence="1 2" key="1">
    <citation type="submission" date="2014-04" db="EMBL/GenBank/DDBJ databases">
        <authorList>
            <consortium name="DOE Joint Genome Institute"/>
            <person name="Kuo A."/>
            <person name="Girlanda M."/>
            <person name="Perotto S."/>
            <person name="Kohler A."/>
            <person name="Nagy L.G."/>
            <person name="Floudas D."/>
            <person name="Copeland A."/>
            <person name="Barry K.W."/>
            <person name="Cichocki N."/>
            <person name="Veneault-Fourrey C."/>
            <person name="LaButti K."/>
            <person name="Lindquist E.A."/>
            <person name="Lipzen A."/>
            <person name="Lundell T."/>
            <person name="Morin E."/>
            <person name="Murat C."/>
            <person name="Sun H."/>
            <person name="Tunlid A."/>
            <person name="Henrissat B."/>
            <person name="Grigoriev I.V."/>
            <person name="Hibbett D.S."/>
            <person name="Martin F."/>
            <person name="Nordberg H.P."/>
            <person name="Cantor M.N."/>
            <person name="Hua S.X."/>
        </authorList>
    </citation>
    <scope>NUCLEOTIDE SEQUENCE [LARGE SCALE GENOMIC DNA]</scope>
    <source>
        <strain evidence="1 2">MUT 4182</strain>
    </source>
</reference>
<gene>
    <name evidence="1" type="ORF">M407DRAFT_33374</name>
</gene>
<dbReference type="Proteomes" id="UP000054248">
    <property type="component" value="Unassembled WGS sequence"/>
</dbReference>
<accession>A0A0C3K6H9</accession>
<reference evidence="2" key="2">
    <citation type="submission" date="2015-01" db="EMBL/GenBank/DDBJ databases">
        <title>Evolutionary Origins and Diversification of the Mycorrhizal Mutualists.</title>
        <authorList>
            <consortium name="DOE Joint Genome Institute"/>
            <consortium name="Mycorrhizal Genomics Consortium"/>
            <person name="Kohler A."/>
            <person name="Kuo A."/>
            <person name="Nagy L.G."/>
            <person name="Floudas D."/>
            <person name="Copeland A."/>
            <person name="Barry K.W."/>
            <person name="Cichocki N."/>
            <person name="Veneault-Fourrey C."/>
            <person name="LaButti K."/>
            <person name="Lindquist E.A."/>
            <person name="Lipzen A."/>
            <person name="Lundell T."/>
            <person name="Morin E."/>
            <person name="Murat C."/>
            <person name="Riley R."/>
            <person name="Ohm R."/>
            <person name="Sun H."/>
            <person name="Tunlid A."/>
            <person name="Henrissat B."/>
            <person name="Grigoriev I.V."/>
            <person name="Hibbett D.S."/>
            <person name="Martin F."/>
        </authorList>
    </citation>
    <scope>NUCLEOTIDE SEQUENCE [LARGE SCALE GENOMIC DNA]</scope>
    <source>
        <strain evidence="2">MUT 4182</strain>
    </source>
</reference>
<evidence type="ECO:0000313" key="1">
    <source>
        <dbReference type="EMBL" id="KIO16978.1"/>
    </source>
</evidence>
<protein>
    <submittedName>
        <fullName evidence="1">Uncharacterized protein</fullName>
    </submittedName>
</protein>
<proteinExistence type="predicted"/>
<dbReference type="HOGENOM" id="CLU_061438_1_0_1"/>
<dbReference type="EMBL" id="KN823450">
    <property type="protein sequence ID" value="KIO16978.1"/>
    <property type="molecule type" value="Genomic_DNA"/>
</dbReference>
<evidence type="ECO:0000313" key="2">
    <source>
        <dbReference type="Proteomes" id="UP000054248"/>
    </source>
</evidence>
<sequence>MSSPPPVELFKGTNWEECHKFILAIRTRALWEGKQRDSAWMADFAATCFWHKALPWHSRLPEDVRQDWSKLEIALFDRWPLLEDEDDSRVKPIAAAAPSLNLNIKSDPPLQGVLKLVLGDSNPSYYLKPPGPVCDLTSDRNEALRVRCNSSPSGTLLEQIDHQYHSWLAVQWSLCEPVVDKGSYHHARVTSMDSETMKSSWSTKSPLQRITCTILANGEVIPVWKKDDTSQITLFPFVAGTSYLYLTADAEAYAQHYDEKRAKLFIEATD</sequence>
<dbReference type="AlphaFoldDB" id="A0A0C3K6H9"/>